<evidence type="ECO:0000256" key="3">
    <source>
        <dbReference type="ARBA" id="ARBA00022989"/>
    </source>
</evidence>
<keyword evidence="2 5" id="KW-0812">Transmembrane</keyword>
<feature type="transmembrane region" description="Helical" evidence="5">
    <location>
        <begin position="55"/>
        <end position="74"/>
    </location>
</feature>
<evidence type="ECO:0000256" key="5">
    <source>
        <dbReference type="SAM" id="Phobius"/>
    </source>
</evidence>
<protein>
    <submittedName>
        <fullName evidence="8">O-antigen ligase</fullName>
    </submittedName>
</protein>
<feature type="transmembrane region" description="Helical" evidence="5">
    <location>
        <begin position="369"/>
        <end position="386"/>
    </location>
</feature>
<dbReference type="GO" id="GO:0016874">
    <property type="term" value="F:ligase activity"/>
    <property type="evidence" value="ECO:0007669"/>
    <property type="project" value="UniProtKB-KW"/>
</dbReference>
<sequence>MKDFYAKYFKYIFFAFALFLPLNEKVSTLLIVLLVILTIVGLSFNNLSLNKEKNAVLLLLPILFAVYGISLFFVSEHIEFKYLENKLSLLAFPIILAVRQDVDRIGILRFFVFGCILAYLICLGNSFFNAIVLESGNFRFNPLNNDSRTFFEAIMYEGNVFFGKYFSFIYHQTYFAVYLSFSFLILNVYKRMFCKWQILLGNIIFPLGVIQTMSMAGFGTLLIVVFALLFLNPYVHRLKMILFGIFLAALIAGISIHPRIQKLVRDLRMNETLIKPNAMDGIMLRVLSWDASIEIIKNHPITGVGVGDSQKALNEVYKDKKYIHPLERNLNAHNQYLQIMIETGIFGLLTLVLILTALFYRAATISGPLKIIIFSFVIMLAFNFLFESILSRYIGISFFAFFSCLLSNMPQKTTDFEKAPNK</sequence>
<reference evidence="8 9" key="1">
    <citation type="submission" date="2016-11" db="EMBL/GenBank/DDBJ databases">
        <authorList>
            <person name="Varghese N."/>
            <person name="Submissions S."/>
        </authorList>
    </citation>
    <scope>NUCLEOTIDE SEQUENCE [LARGE SCALE GENOMIC DNA]</scope>
    <source>
        <strain evidence="8 9">CGMCC 1.12174</strain>
        <strain evidence="7 10">DSM 26351</strain>
    </source>
</reference>
<gene>
    <name evidence="7" type="ORF">SAMN04487891_101538</name>
    <name evidence="8" type="ORF">SAMN05216293_0545</name>
</gene>
<name>A0A1M6QCT1_9FLAO</name>
<feature type="transmembrane region" description="Helical" evidence="5">
    <location>
        <begin position="198"/>
        <end position="229"/>
    </location>
</feature>
<feature type="transmembrane region" description="Helical" evidence="5">
    <location>
        <begin position="241"/>
        <end position="260"/>
    </location>
</feature>
<evidence type="ECO:0000313" key="10">
    <source>
        <dbReference type="Proteomes" id="UP000198940"/>
    </source>
</evidence>
<feature type="transmembrane region" description="Helical" evidence="5">
    <location>
        <begin position="393"/>
        <end position="410"/>
    </location>
</feature>
<evidence type="ECO:0000256" key="1">
    <source>
        <dbReference type="ARBA" id="ARBA00004141"/>
    </source>
</evidence>
<dbReference type="Proteomes" id="UP000184031">
    <property type="component" value="Unassembled WGS sequence"/>
</dbReference>
<feature type="domain" description="O-antigen ligase-related" evidence="6">
    <location>
        <begin position="207"/>
        <end position="351"/>
    </location>
</feature>
<evidence type="ECO:0000256" key="2">
    <source>
        <dbReference type="ARBA" id="ARBA00022692"/>
    </source>
</evidence>
<dbReference type="GO" id="GO:0016020">
    <property type="term" value="C:membrane"/>
    <property type="evidence" value="ECO:0007669"/>
    <property type="project" value="UniProtKB-SubCell"/>
</dbReference>
<dbReference type="STRING" id="1055723.SAMN05216293_0545"/>
<feature type="transmembrane region" description="Helical" evidence="5">
    <location>
        <begin position="345"/>
        <end position="363"/>
    </location>
</feature>
<evidence type="ECO:0000259" key="6">
    <source>
        <dbReference type="Pfam" id="PF04932"/>
    </source>
</evidence>
<dbReference type="InterPro" id="IPR051533">
    <property type="entry name" value="WaaL-like"/>
</dbReference>
<feature type="transmembrane region" description="Helical" evidence="5">
    <location>
        <begin position="110"/>
        <end position="133"/>
    </location>
</feature>
<feature type="transmembrane region" description="Helical" evidence="5">
    <location>
        <begin position="165"/>
        <end position="186"/>
    </location>
</feature>
<dbReference type="PANTHER" id="PTHR37422:SF13">
    <property type="entry name" value="LIPOPOLYSACCHARIDE BIOSYNTHESIS PROTEIN PA4999-RELATED"/>
    <property type="match status" value="1"/>
</dbReference>
<dbReference type="InterPro" id="IPR007016">
    <property type="entry name" value="O-antigen_ligase-rel_domated"/>
</dbReference>
<comment type="caution">
    <text evidence="8">The sequence shown here is derived from an EMBL/GenBank/DDBJ whole genome shotgun (WGS) entry which is preliminary data.</text>
</comment>
<dbReference type="PANTHER" id="PTHR37422">
    <property type="entry name" value="TEICHURONIC ACID BIOSYNTHESIS PROTEIN TUAE"/>
    <property type="match status" value="1"/>
</dbReference>
<keyword evidence="4 5" id="KW-0472">Membrane</keyword>
<keyword evidence="8" id="KW-0436">Ligase</keyword>
<dbReference type="EMBL" id="FRAT01000001">
    <property type="protein sequence ID" value="SHK17975.1"/>
    <property type="molecule type" value="Genomic_DNA"/>
</dbReference>
<evidence type="ECO:0000313" key="8">
    <source>
        <dbReference type="EMBL" id="SHK17975.1"/>
    </source>
</evidence>
<dbReference type="Pfam" id="PF04932">
    <property type="entry name" value="Wzy_C"/>
    <property type="match status" value="1"/>
</dbReference>
<keyword evidence="3 5" id="KW-1133">Transmembrane helix</keyword>
<evidence type="ECO:0000256" key="4">
    <source>
        <dbReference type="ARBA" id="ARBA00023136"/>
    </source>
</evidence>
<proteinExistence type="predicted"/>
<comment type="subcellular location">
    <subcellularLocation>
        <location evidence="1">Membrane</location>
        <topology evidence="1">Multi-pass membrane protein</topology>
    </subcellularLocation>
</comment>
<keyword evidence="10" id="KW-1185">Reference proteome</keyword>
<accession>A0A1M6QCT1</accession>
<dbReference type="EMBL" id="FOKU01000001">
    <property type="protein sequence ID" value="SFB70219.1"/>
    <property type="molecule type" value="Genomic_DNA"/>
</dbReference>
<evidence type="ECO:0000313" key="9">
    <source>
        <dbReference type="Proteomes" id="UP000184031"/>
    </source>
</evidence>
<evidence type="ECO:0000313" key="7">
    <source>
        <dbReference type="EMBL" id="SFB70219.1"/>
    </source>
</evidence>
<organism evidence="8 9">
    <name type="scientific">Flagellimonas taeanensis</name>
    <dbReference type="NCBI Taxonomy" id="1005926"/>
    <lineage>
        <taxon>Bacteria</taxon>
        <taxon>Pseudomonadati</taxon>
        <taxon>Bacteroidota</taxon>
        <taxon>Flavobacteriia</taxon>
        <taxon>Flavobacteriales</taxon>
        <taxon>Flavobacteriaceae</taxon>
        <taxon>Flagellimonas</taxon>
    </lineage>
</organism>
<dbReference type="AlphaFoldDB" id="A0A1M6QCT1"/>
<dbReference type="Proteomes" id="UP000198940">
    <property type="component" value="Unassembled WGS sequence"/>
</dbReference>